<proteinExistence type="predicted"/>
<protein>
    <recommendedName>
        <fullName evidence="4">Replicative helicase inhibitor G39P N-terminal domain-containing protein</fullName>
    </recommendedName>
</protein>
<evidence type="ECO:0000313" key="3">
    <source>
        <dbReference type="Proteomes" id="UP000441455"/>
    </source>
</evidence>
<gene>
    <name evidence="2" type="ORF">FX155_07845</name>
</gene>
<feature type="region of interest" description="Disordered" evidence="1">
    <location>
        <begin position="203"/>
        <end position="230"/>
    </location>
</feature>
<dbReference type="OrthoDB" id="1634442at2"/>
<reference evidence="2 3" key="1">
    <citation type="submission" date="2019-08" db="EMBL/GenBank/DDBJ databases">
        <title>In-depth cultivation of the pig gut microbiome towards novel bacterial diversity and tailored functional studies.</title>
        <authorList>
            <person name="Wylensek D."/>
            <person name="Hitch T.C.A."/>
            <person name="Clavel T."/>
        </authorList>
    </citation>
    <scope>NUCLEOTIDE SEQUENCE [LARGE SCALE GENOMIC DNA]</scope>
    <source>
        <strain evidence="2 3">WCA-389-WT-5B</strain>
    </source>
</reference>
<comment type="caution">
    <text evidence="2">The sequence shown here is derived from an EMBL/GenBank/DDBJ whole genome shotgun (WGS) entry which is preliminary data.</text>
</comment>
<sequence length="230" mass="25244">MIRRRLLPGWKRKVWTLILSQRAAAMALIKACYPKFTDVQGEAYAQLTADIPEGVLAQAVKNVIKTSRYQPTVAEIRDEAARIVKAATGTRAPMAEEEWEKVLRAVGSVGPYRIPVMKDKEPLAANEAPVWENCLTESAVKKIGWITLCGTETASMGYLRGQFIATWEKLAAQEKAQRRMKNTLRGQTGRQIVANLAKKLGAGQEPKRLEGGQNADGGNKGQTAMRPAAV</sequence>
<dbReference type="Proteomes" id="UP000441455">
    <property type="component" value="Unassembled WGS sequence"/>
</dbReference>
<name>A0A6N7VLB6_ACIFE</name>
<dbReference type="EMBL" id="VULN01000010">
    <property type="protein sequence ID" value="MSS82504.1"/>
    <property type="molecule type" value="Genomic_DNA"/>
</dbReference>
<evidence type="ECO:0000256" key="1">
    <source>
        <dbReference type="SAM" id="MobiDB-lite"/>
    </source>
</evidence>
<organism evidence="2 3">
    <name type="scientific">Acidaminococcus fermentans</name>
    <dbReference type="NCBI Taxonomy" id="905"/>
    <lineage>
        <taxon>Bacteria</taxon>
        <taxon>Bacillati</taxon>
        <taxon>Bacillota</taxon>
        <taxon>Negativicutes</taxon>
        <taxon>Acidaminococcales</taxon>
        <taxon>Acidaminococcaceae</taxon>
        <taxon>Acidaminococcus</taxon>
    </lineage>
</organism>
<dbReference type="AlphaFoldDB" id="A0A6N7VLB6"/>
<evidence type="ECO:0008006" key="4">
    <source>
        <dbReference type="Google" id="ProtNLM"/>
    </source>
</evidence>
<evidence type="ECO:0000313" key="2">
    <source>
        <dbReference type="EMBL" id="MSS82504.1"/>
    </source>
</evidence>
<accession>A0A6N7VLB6</accession>